<evidence type="ECO:0000313" key="1">
    <source>
        <dbReference type="EMBL" id="OGY16163.1"/>
    </source>
</evidence>
<accession>A0A1G1VL79</accession>
<gene>
    <name evidence="1" type="ORF">A2785_01070</name>
</gene>
<dbReference type="EMBL" id="MHCI01000019">
    <property type="protein sequence ID" value="OGY16163.1"/>
    <property type="molecule type" value="Genomic_DNA"/>
</dbReference>
<reference evidence="1 2" key="1">
    <citation type="journal article" date="2016" name="Nat. Commun.">
        <title>Thousands of microbial genomes shed light on interconnected biogeochemical processes in an aquifer system.</title>
        <authorList>
            <person name="Anantharaman K."/>
            <person name="Brown C.T."/>
            <person name="Hug L.A."/>
            <person name="Sharon I."/>
            <person name="Castelle C.J."/>
            <person name="Probst A.J."/>
            <person name="Thomas B.C."/>
            <person name="Singh A."/>
            <person name="Wilkins M.J."/>
            <person name="Karaoz U."/>
            <person name="Brodie E.L."/>
            <person name="Williams K.H."/>
            <person name="Hubbard S.S."/>
            <person name="Banfield J.F."/>
        </authorList>
    </citation>
    <scope>NUCLEOTIDE SEQUENCE [LARGE SCALE GENOMIC DNA]</scope>
</reference>
<name>A0A1G1VL79_9BACT</name>
<protein>
    <submittedName>
        <fullName evidence="1">Uncharacterized protein</fullName>
    </submittedName>
</protein>
<proteinExistence type="predicted"/>
<organism evidence="1 2">
    <name type="scientific">Candidatus Chisholmbacteria bacterium RIFCSPHIGHO2_01_FULL_49_18</name>
    <dbReference type="NCBI Taxonomy" id="1797590"/>
    <lineage>
        <taxon>Bacteria</taxon>
        <taxon>Candidatus Chisholmiibacteriota</taxon>
    </lineage>
</organism>
<dbReference type="Proteomes" id="UP000179069">
    <property type="component" value="Unassembled WGS sequence"/>
</dbReference>
<comment type="caution">
    <text evidence="1">The sequence shown here is derived from an EMBL/GenBank/DDBJ whole genome shotgun (WGS) entry which is preliminary data.</text>
</comment>
<evidence type="ECO:0000313" key="2">
    <source>
        <dbReference type="Proteomes" id="UP000179069"/>
    </source>
</evidence>
<dbReference type="AlphaFoldDB" id="A0A1G1VL79"/>
<sequence>MYFYFNSKPLTNCYHSVFTSFYQKPRSGVKMMQIIKRTVSAIAAGALLLSFVAPVYAGSSIVISGNGADSTNKVKVKSTQKVTVRQSNKAKVSNFVFAGASTGNNDANNNTGGNVTITTGDASASASVKNTFNSNIAIVCCDGDKPCDPQDPCHNETIWGHSIHQSLQGTLKDGNPITDPLRTDPNAAVGSPDGNFFSIGKNGWITVHFLDAVNDVVGNDLSFHEITNDRDTYPEEKAHVQVSFDGTTWIDAGDISGKDASGVSYLDISGTGLTQVHYVKITDTTDYNLHDNAADGYDLDAVDGMHKVCPLPV</sequence>